<organism evidence="12 13">
    <name type="scientific">Catonella morbi ATCC 51271</name>
    <dbReference type="NCBI Taxonomy" id="592026"/>
    <lineage>
        <taxon>Bacteria</taxon>
        <taxon>Bacillati</taxon>
        <taxon>Bacillota</taxon>
        <taxon>Clostridia</taxon>
        <taxon>Lachnospirales</taxon>
        <taxon>Lachnospiraceae</taxon>
        <taxon>Catonella</taxon>
    </lineage>
</organism>
<dbReference type="Pfam" id="PF21445">
    <property type="entry name" value="ADDB_N"/>
    <property type="match status" value="1"/>
</dbReference>
<dbReference type="InterPro" id="IPR049035">
    <property type="entry name" value="ADDB_N"/>
</dbReference>
<evidence type="ECO:0000256" key="7">
    <source>
        <dbReference type="ARBA" id="ARBA00022840"/>
    </source>
</evidence>
<keyword evidence="1" id="KW-0540">Nuclease</keyword>
<evidence type="ECO:0000256" key="9">
    <source>
        <dbReference type="ARBA" id="ARBA00023204"/>
    </source>
</evidence>
<gene>
    <name evidence="12" type="ORF">GCWU0000282_001106</name>
</gene>
<proteinExistence type="predicted"/>
<name>V2Y4Q1_9FIRM</name>
<dbReference type="STRING" id="592026.GCWU0000282_001106"/>
<dbReference type="HOGENOM" id="CLU_007838_0_0_9"/>
<dbReference type="GO" id="GO:0006281">
    <property type="term" value="P:DNA repair"/>
    <property type="evidence" value="ECO:0007669"/>
    <property type="project" value="UniProtKB-KW"/>
</dbReference>
<dbReference type="SUPFAM" id="SSF52540">
    <property type="entry name" value="P-loop containing nucleoside triphosphate hydrolases"/>
    <property type="match status" value="1"/>
</dbReference>
<dbReference type="PANTHER" id="PTHR30591:SF1">
    <property type="entry name" value="RECBCD ENZYME SUBUNIT RECC"/>
    <property type="match status" value="1"/>
</dbReference>
<evidence type="ECO:0000256" key="1">
    <source>
        <dbReference type="ARBA" id="ARBA00022722"/>
    </source>
</evidence>
<keyword evidence="5" id="KW-0347">Helicase</keyword>
<dbReference type="GO" id="GO:0006310">
    <property type="term" value="P:DNA recombination"/>
    <property type="evidence" value="ECO:0007669"/>
    <property type="project" value="TreeGrafter"/>
</dbReference>
<keyword evidence="6" id="KW-0269">Exonuclease</keyword>
<keyword evidence="2" id="KW-0547">Nucleotide-binding</keyword>
<keyword evidence="8" id="KW-0238">DNA-binding</keyword>
<evidence type="ECO:0000313" key="12">
    <source>
        <dbReference type="EMBL" id="ESL03938.1"/>
    </source>
</evidence>
<protein>
    <submittedName>
        <fullName evidence="12">Putative ATP-dependent nuclease subunit B</fullName>
    </submittedName>
</protein>
<evidence type="ECO:0000259" key="10">
    <source>
        <dbReference type="Pfam" id="PF12705"/>
    </source>
</evidence>
<evidence type="ECO:0000256" key="2">
    <source>
        <dbReference type="ARBA" id="ARBA00022741"/>
    </source>
</evidence>
<dbReference type="Gene3D" id="3.90.320.10">
    <property type="match status" value="1"/>
</dbReference>
<feature type="domain" description="ATP-dependent helicase/deoxyribonuclease subunit B N-terminal" evidence="11">
    <location>
        <begin position="5"/>
        <end position="273"/>
    </location>
</feature>
<evidence type="ECO:0000256" key="6">
    <source>
        <dbReference type="ARBA" id="ARBA00022839"/>
    </source>
</evidence>
<dbReference type="AlphaFoldDB" id="V2Y4Q1"/>
<dbReference type="InterPro" id="IPR038726">
    <property type="entry name" value="PDDEXK_AddAB-type"/>
</dbReference>
<evidence type="ECO:0000313" key="13">
    <source>
        <dbReference type="Proteomes" id="UP000018227"/>
    </source>
</evidence>
<dbReference type="Gene3D" id="3.40.50.300">
    <property type="entry name" value="P-loop containing nucleotide triphosphate hydrolases"/>
    <property type="match status" value="4"/>
</dbReference>
<dbReference type="RefSeq" id="WP_023353987.1">
    <property type="nucleotide sequence ID" value="NZ_KI535367.1"/>
</dbReference>
<keyword evidence="4" id="KW-0378">Hydrolase</keyword>
<evidence type="ECO:0000256" key="5">
    <source>
        <dbReference type="ARBA" id="ARBA00022806"/>
    </source>
</evidence>
<dbReference type="GO" id="GO:0003677">
    <property type="term" value="F:DNA binding"/>
    <property type="evidence" value="ECO:0007669"/>
    <property type="project" value="UniProtKB-KW"/>
</dbReference>
<comment type="caution">
    <text evidence="12">The sequence shown here is derived from an EMBL/GenBank/DDBJ whole genome shotgun (WGS) entry which is preliminary data.</text>
</comment>
<dbReference type="GO" id="GO:0004527">
    <property type="term" value="F:exonuclease activity"/>
    <property type="evidence" value="ECO:0007669"/>
    <property type="project" value="UniProtKB-KW"/>
</dbReference>
<feature type="domain" description="PD-(D/E)XK endonuclease-like" evidence="10">
    <location>
        <begin position="750"/>
        <end position="1094"/>
    </location>
</feature>
<dbReference type="InterPro" id="IPR011604">
    <property type="entry name" value="PDDEXK-like_dom_sf"/>
</dbReference>
<evidence type="ECO:0000256" key="8">
    <source>
        <dbReference type="ARBA" id="ARBA00023125"/>
    </source>
</evidence>
<dbReference type="GO" id="GO:0004386">
    <property type="term" value="F:helicase activity"/>
    <property type="evidence" value="ECO:0007669"/>
    <property type="project" value="UniProtKB-KW"/>
</dbReference>
<keyword evidence="3" id="KW-0227">DNA damage</keyword>
<dbReference type="GO" id="GO:0005524">
    <property type="term" value="F:ATP binding"/>
    <property type="evidence" value="ECO:0007669"/>
    <property type="project" value="UniProtKB-KW"/>
</dbReference>
<keyword evidence="13" id="KW-1185">Reference proteome</keyword>
<reference evidence="12 13" key="1">
    <citation type="submission" date="2013-06" db="EMBL/GenBank/DDBJ databases">
        <authorList>
            <person name="Weinstock G."/>
            <person name="Sodergren E."/>
            <person name="Clifton S."/>
            <person name="Fulton L."/>
            <person name="Fulton B."/>
            <person name="Courtney L."/>
            <person name="Fronick C."/>
            <person name="Harrison M."/>
            <person name="Strong C."/>
            <person name="Farmer C."/>
            <person name="Delahaunty K."/>
            <person name="Markovic C."/>
            <person name="Hall O."/>
            <person name="Minx P."/>
            <person name="Tomlinson C."/>
            <person name="Mitreva M."/>
            <person name="Nelson J."/>
            <person name="Hou S."/>
            <person name="Wollam A."/>
            <person name="Pepin K.H."/>
            <person name="Johnson M."/>
            <person name="Bhonagiri V."/>
            <person name="Nash W.E."/>
            <person name="Warren W."/>
            <person name="Chinwalla A."/>
            <person name="Mardis E.R."/>
            <person name="Wilson R.K."/>
        </authorList>
    </citation>
    <scope>NUCLEOTIDE SEQUENCE [LARGE SCALE GENOMIC DNA]</scope>
    <source>
        <strain evidence="12 13">ATCC 51271</strain>
    </source>
</reference>
<evidence type="ECO:0000256" key="3">
    <source>
        <dbReference type="ARBA" id="ARBA00022763"/>
    </source>
</evidence>
<dbReference type="EMBL" id="ACIL03000007">
    <property type="protein sequence ID" value="ESL03938.1"/>
    <property type="molecule type" value="Genomic_DNA"/>
</dbReference>
<keyword evidence="9" id="KW-0234">DNA repair</keyword>
<dbReference type="PANTHER" id="PTHR30591">
    <property type="entry name" value="RECBCD ENZYME SUBUNIT RECC"/>
    <property type="match status" value="1"/>
</dbReference>
<sequence length="1133" mass="129556">MAVQYIIGGTGTGKSELCFNKIVKEAEKNPDKNYFVIVPEQFTLQTQKDLVRLSRAKAIMNIDVLSFMRLAYRVFEELNIKERLILEDTGKNMVIRKLLGGLKEELCFYKNAVGKQGFTEDLKSLLSEFMQYGITPDNLTKIKEKTSSPVLAAKLQDAALVYRAFNNYKKEKYISAEQILEVLANEISRSKLLENSVICFDGYTGFTPVQLKVIDLLLVKAEHLLFTLTVSEKDYYSEEDEKFRLFHLSKDTINKINKLAGERGVEVARPVTAEFCGKVKALSLLERQIFRYPVKKTDSENSVRINVCKNPREEVERLIPDILSLVRDEGLRYRDIAVVLGDMEEYGEMVVDTLSSKGVPCFLDSKKTIADNPFVEYIKASLLVVEENFSYDAVMRYLRSGFANVDVYEVDIFENYILRRGIKGFRRYQTSFIKDEASEEESISEGLRVTLVDEFKPLYDILKSKKSKAEDFVKALYEFVSASGSEERLMKLSADFEEKGKMIAAREYAGCYRIVMSVFEKMYELLGDEKLSIEEFRSILESGFSEGKAGFIPPGLDQIVIGDVERTRLKDIKVLFCLGFNEGKVPKSVGARGIITDTEKEKLAGMNVELAPTAKERAFREQFYIYMLFSKPTERLYVSYSSSNMEGKPIKPSSVINRLRAVFKQEIVSEPTEEVSLINEIRKDGGMELILSAIKKRDLKDSTVINLIKYYNCHYDDRYNKIIEGTVSKAHGNSLEKYIATELYGELKGSVTRLELFSSCAYAHFIKHGLRLKERKEFELKPMDIGNILHEILERFAKKVVEKGESFNSISEETREAIQAESIAEAFNYGDDIFNASFRNNYRLTRLKRITDRAVRTVLTQIKSGLFTPVAFEEEFVTKGFKGRIDRIDSVLSDYLPDGTRLIDSKEFADFNKVRYMRVIDYKSGNKVLDLDRAYYGLDLQLFTYLKYIREEIGKRREYKNNLIIPSGAYYFHIDDPVIDFGGGEEAVIKSMRFDGITLEGKHHISLIDSKIADNSGLVAGADSDVIKLKTKKDGEPSSLTKLYSREEMNALIDNSDLETEKFKSRILKGEITPKPYCLGNEKGCDYCEYNGLCGFDLKLYGYNYNRLRKIDKKQFFAELSNKLEGENGTKVD</sequence>
<dbReference type="InterPro" id="IPR027417">
    <property type="entry name" value="P-loop_NTPase"/>
</dbReference>
<dbReference type="Pfam" id="PF12705">
    <property type="entry name" value="PDDEXK_1"/>
    <property type="match status" value="1"/>
</dbReference>
<evidence type="ECO:0000256" key="4">
    <source>
        <dbReference type="ARBA" id="ARBA00022801"/>
    </source>
</evidence>
<evidence type="ECO:0000259" key="11">
    <source>
        <dbReference type="Pfam" id="PF21445"/>
    </source>
</evidence>
<accession>V2Y4Q1</accession>
<keyword evidence="7" id="KW-0067">ATP-binding</keyword>
<dbReference type="eggNOG" id="COG3857">
    <property type="taxonomic scope" value="Bacteria"/>
</dbReference>
<dbReference type="Proteomes" id="UP000018227">
    <property type="component" value="Unassembled WGS sequence"/>
</dbReference>
<dbReference type="OrthoDB" id="9758506at2"/>